<feature type="transmembrane region" description="Helical" evidence="1">
    <location>
        <begin position="156"/>
        <end position="174"/>
    </location>
</feature>
<comment type="caution">
    <text evidence="3">The sequence shown here is derived from an EMBL/GenBank/DDBJ whole genome shotgun (WGS) entry which is preliminary data.</text>
</comment>
<feature type="transmembrane region" description="Helical" evidence="1">
    <location>
        <begin position="77"/>
        <end position="94"/>
    </location>
</feature>
<evidence type="ECO:0000256" key="1">
    <source>
        <dbReference type="SAM" id="Phobius"/>
    </source>
</evidence>
<feature type="transmembrane region" description="Helical" evidence="1">
    <location>
        <begin position="106"/>
        <end position="136"/>
    </location>
</feature>
<feature type="transmembrane region" description="Helical" evidence="1">
    <location>
        <begin position="51"/>
        <end position="71"/>
    </location>
</feature>
<dbReference type="PANTHER" id="PTHR42736">
    <property type="entry name" value="PROTEIN-GLUTAMINE GAMMA-GLUTAMYLTRANSFERASE"/>
    <property type="match status" value="1"/>
</dbReference>
<evidence type="ECO:0000259" key="2">
    <source>
        <dbReference type="SMART" id="SM00460"/>
    </source>
</evidence>
<proteinExistence type="predicted"/>
<protein>
    <submittedName>
        <fullName evidence="3">DUF3488 and transglutaminase-like domain-containing protein</fullName>
    </submittedName>
</protein>
<dbReference type="Proteomes" id="UP001231616">
    <property type="component" value="Unassembled WGS sequence"/>
</dbReference>
<dbReference type="InterPro" id="IPR052901">
    <property type="entry name" value="Bact_TGase-like"/>
</dbReference>
<dbReference type="Pfam" id="PF11992">
    <property type="entry name" value="TgpA_N"/>
    <property type="match status" value="1"/>
</dbReference>
<evidence type="ECO:0000313" key="4">
    <source>
        <dbReference type="Proteomes" id="UP001231616"/>
    </source>
</evidence>
<keyword evidence="1" id="KW-0812">Transmembrane</keyword>
<sequence>MLNLHFQRHAALLQLALLLLLWPALSLWSFLLLLGFISFAALQSFDKVPKLSLKTANIVAALTATLFVLSIRQFGAMHFLMHILLLSALLRLLALRHHGEAQQLVWVHYFIIGCSFLFHQSMTLAFVILSTVAANLHLHYLLFSPEPVPWKRLSRTTPYLLWIIPVWLGLFLLFPRLSPLWQLPSSQQAISGLANDIEPGSIEQLVQSDATAFRVSFDNGVPPPQSQRYWRAKVFEQFDGRRWSVERDFSKRSLRQSDPATSAVESISYQIIAEASYQQSLFSLATPTQVDSSIESLPAGLVQAKRPVTQRISYRLSSQLRGVMSTDQRESELNQVIGEHNPQSYRFAQQLSQRYPEPHHFAEAVLDHFRQQAFYYTLNPPRLGAQSVDDFLFNTRSGFCGHYASATALLLRQAGIPARVVGGYQGGLWYPEQNYLLVRQRDAHAWVEYLVEEQWHQLDPTAAIAPERVLSGLDESLSDADRLSLSSPWLASVPLLNQVRLQLLHLDYYWSVWVLGFNQQRQTALWQSLYNAWRDYGRTGLYVVAGLLALLCMAGLWYLYRLKTKTGSYQLMLRFIPALRYKPEGMPVSQALARLAQSNPALASELNSTNQLYQQWVFASDQQARTELFHRLKTKHKTWKRLQLPDGFQP</sequence>
<accession>A0ABT9H290</accession>
<dbReference type="Pfam" id="PF01841">
    <property type="entry name" value="Transglut_core"/>
    <property type="match status" value="1"/>
</dbReference>
<keyword evidence="1" id="KW-1133">Transmembrane helix</keyword>
<gene>
    <name evidence="3" type="ORF">Q3O60_14625</name>
</gene>
<dbReference type="SMART" id="SM00460">
    <property type="entry name" value="TGc"/>
    <property type="match status" value="1"/>
</dbReference>
<dbReference type="InterPro" id="IPR002931">
    <property type="entry name" value="Transglutaminase-like"/>
</dbReference>
<dbReference type="SUPFAM" id="SSF54001">
    <property type="entry name" value="Cysteine proteinases"/>
    <property type="match status" value="1"/>
</dbReference>
<keyword evidence="4" id="KW-1185">Reference proteome</keyword>
<dbReference type="PANTHER" id="PTHR42736:SF1">
    <property type="entry name" value="PROTEIN-GLUTAMINE GAMMA-GLUTAMYLTRANSFERASE"/>
    <property type="match status" value="1"/>
</dbReference>
<dbReference type="InterPro" id="IPR021878">
    <property type="entry name" value="TgpA_N"/>
</dbReference>
<reference evidence="3 4" key="1">
    <citation type="submission" date="2023-08" db="EMBL/GenBank/DDBJ databases">
        <authorList>
            <person name="Joshi A."/>
            <person name="Thite S."/>
        </authorList>
    </citation>
    <scope>NUCLEOTIDE SEQUENCE [LARGE SCALE GENOMIC DNA]</scope>
    <source>
        <strain evidence="3 4">AC40</strain>
    </source>
</reference>
<feature type="domain" description="Transglutaminase-like" evidence="2">
    <location>
        <begin position="392"/>
        <end position="462"/>
    </location>
</feature>
<evidence type="ECO:0000313" key="3">
    <source>
        <dbReference type="EMBL" id="MDP4537425.1"/>
    </source>
</evidence>
<keyword evidence="1" id="KW-0472">Membrane</keyword>
<feature type="transmembrane region" description="Helical" evidence="1">
    <location>
        <begin position="540"/>
        <end position="560"/>
    </location>
</feature>
<dbReference type="Gene3D" id="3.10.620.30">
    <property type="match status" value="1"/>
</dbReference>
<feature type="transmembrane region" description="Helical" evidence="1">
    <location>
        <begin position="12"/>
        <end position="39"/>
    </location>
</feature>
<organism evidence="3 4">
    <name type="scientific">Alkalimonas collagenimarina</name>
    <dbReference type="NCBI Taxonomy" id="400390"/>
    <lineage>
        <taxon>Bacteria</taxon>
        <taxon>Pseudomonadati</taxon>
        <taxon>Pseudomonadota</taxon>
        <taxon>Gammaproteobacteria</taxon>
        <taxon>Alkalimonas</taxon>
    </lineage>
</organism>
<dbReference type="InterPro" id="IPR038765">
    <property type="entry name" value="Papain-like_cys_pep_sf"/>
</dbReference>
<dbReference type="RefSeq" id="WP_305894688.1">
    <property type="nucleotide sequence ID" value="NZ_JAUZVZ010000025.1"/>
</dbReference>
<dbReference type="EMBL" id="JAUZVZ010000025">
    <property type="protein sequence ID" value="MDP4537425.1"/>
    <property type="molecule type" value="Genomic_DNA"/>
</dbReference>
<name>A0ABT9H290_9GAMM</name>